<dbReference type="VEuPathDB" id="VectorBase:CSON006357"/>
<dbReference type="PANTHER" id="PTHR11905">
    <property type="entry name" value="ADAM A DISINTEGRIN AND METALLOPROTEASE DOMAIN"/>
    <property type="match status" value="1"/>
</dbReference>
<dbReference type="GO" id="GO:0006509">
    <property type="term" value="P:membrane protein ectodomain proteolysis"/>
    <property type="evidence" value="ECO:0007669"/>
    <property type="project" value="TreeGrafter"/>
</dbReference>
<gene>
    <name evidence="2" type="primary">CSON006357</name>
</gene>
<proteinExistence type="predicted"/>
<dbReference type="EMBL" id="UFQS01000239">
    <property type="protein sequence ID" value="SSX01856.1"/>
    <property type="molecule type" value="Genomic_DNA"/>
</dbReference>
<dbReference type="Gene3D" id="3.40.390.10">
    <property type="entry name" value="Collagenase (Catalytic Domain)"/>
    <property type="match status" value="1"/>
</dbReference>
<dbReference type="PANTHER" id="PTHR11905:SF249">
    <property type="entry name" value="SOL NARAE, ISOFORM C"/>
    <property type="match status" value="1"/>
</dbReference>
<accession>A0A336M069</accession>
<dbReference type="SUPFAM" id="SSF55486">
    <property type="entry name" value="Metalloproteases ('zincins'), catalytic domain"/>
    <property type="match status" value="1"/>
</dbReference>
<dbReference type="AlphaFoldDB" id="A0A336M069"/>
<reference evidence="1" key="1">
    <citation type="submission" date="2018-04" db="EMBL/GenBank/DDBJ databases">
        <authorList>
            <person name="Go L.Y."/>
            <person name="Mitchell J.A."/>
        </authorList>
    </citation>
    <scope>NUCLEOTIDE SEQUENCE</scope>
    <source>
        <tissue evidence="1">Whole organism</tissue>
    </source>
</reference>
<dbReference type="InterPro" id="IPR024079">
    <property type="entry name" value="MetalloPept_cat_dom_sf"/>
</dbReference>
<evidence type="ECO:0000313" key="2">
    <source>
        <dbReference type="EMBL" id="SSX22233.1"/>
    </source>
</evidence>
<organism evidence="2">
    <name type="scientific">Culicoides sonorensis</name>
    <name type="common">Biting midge</name>
    <dbReference type="NCBI Taxonomy" id="179676"/>
    <lineage>
        <taxon>Eukaryota</taxon>
        <taxon>Metazoa</taxon>
        <taxon>Ecdysozoa</taxon>
        <taxon>Arthropoda</taxon>
        <taxon>Hexapoda</taxon>
        <taxon>Insecta</taxon>
        <taxon>Pterygota</taxon>
        <taxon>Neoptera</taxon>
        <taxon>Endopterygota</taxon>
        <taxon>Diptera</taxon>
        <taxon>Nematocera</taxon>
        <taxon>Chironomoidea</taxon>
        <taxon>Ceratopogonidae</taxon>
        <taxon>Ceratopogoninae</taxon>
        <taxon>Culicoides</taxon>
        <taxon>Monoculicoides</taxon>
    </lineage>
</organism>
<name>A0A336M069_CULSO</name>
<evidence type="ECO:0000313" key="1">
    <source>
        <dbReference type="EMBL" id="SSX01856.1"/>
    </source>
</evidence>
<sequence>MNWNLSFLTFLYYLLQKCCFKTYKMLRLGLYIATWTLFCSCSASQNIHLQMSPTQLQQVFHVDDINQVPNYELIKLTHLSTAHHVRKKRSIDSVSSSILSSSGSKFSGSDKNNLVSNHHVKKDLSKVPFDEKLNSIFGAEIKKEKNINKNKIKYSETSTSSSSSTTTTTEKVITKLHEINQNNKNEEELNEKIKISDIVSLRDIKEHKVSFNAFGEKLNLTLKPTEGLFKDGPQSLKMWHAHPDPNAADGINYEEISQDDSANSNEEIGEIFQDHDNMAAILMRKHEETGDLLMEGSIGHELIIKPLPKELSQSEDGGVHHIVYKRASNEESDKYSDYAFMEPDHLAKRYRRKRSPTNNLTESLNEHNSRSKRAIPHIIYPEILVIVDYDGYRLHGGDNVQVKRYFVAFWNGVDLRYRLLKGPKIRISIAGIIISRYYNNIILFGNDNSLILLNSSEN</sequence>
<dbReference type="EMBL" id="UFQT01000239">
    <property type="protein sequence ID" value="SSX22233.1"/>
    <property type="molecule type" value="Genomic_DNA"/>
</dbReference>
<reference evidence="2" key="2">
    <citation type="submission" date="2018-07" db="EMBL/GenBank/DDBJ databases">
        <authorList>
            <person name="Quirk P.G."/>
            <person name="Krulwich T.A."/>
        </authorList>
    </citation>
    <scope>NUCLEOTIDE SEQUENCE</scope>
</reference>
<protein>
    <submittedName>
        <fullName evidence="2">CSON006357 protein</fullName>
    </submittedName>
</protein>
<dbReference type="GO" id="GO:0008237">
    <property type="term" value="F:metallopeptidase activity"/>
    <property type="evidence" value="ECO:0007669"/>
    <property type="project" value="InterPro"/>
</dbReference>